<protein>
    <submittedName>
        <fullName evidence="1">Uncharacterized protein</fullName>
    </submittedName>
</protein>
<comment type="caution">
    <text evidence="1">The sequence shown here is derived from an EMBL/GenBank/DDBJ whole genome shotgun (WGS) entry which is preliminary data.</text>
</comment>
<name>A0ABD1ZMS4_9MARC</name>
<sequence length="127" mass="14038">MQTSVEAHLSDRQGGSLENRYERGNLQARLQLVAAEQDGGFARNLRASENVEQVVAVEDIFKRRHVNVITRSYYLTLSFADLKKAAVDGGYGVCRSVRRSESPLDLDAISACGQLQNDFQKVPVPAV</sequence>
<dbReference type="Proteomes" id="UP001605036">
    <property type="component" value="Unassembled WGS sequence"/>
</dbReference>
<gene>
    <name evidence="1" type="ORF">R1flu_020885</name>
</gene>
<evidence type="ECO:0000313" key="1">
    <source>
        <dbReference type="EMBL" id="KAL2652757.1"/>
    </source>
</evidence>
<reference evidence="1 2" key="1">
    <citation type="submission" date="2024-09" db="EMBL/GenBank/DDBJ databases">
        <title>Chromosome-scale assembly of Riccia fluitans.</title>
        <authorList>
            <person name="Paukszto L."/>
            <person name="Sawicki J."/>
            <person name="Karawczyk K."/>
            <person name="Piernik-Szablinska J."/>
            <person name="Szczecinska M."/>
            <person name="Mazdziarz M."/>
        </authorList>
    </citation>
    <scope>NUCLEOTIDE SEQUENCE [LARGE SCALE GENOMIC DNA]</scope>
    <source>
        <strain evidence="1">Rf_01</strain>
        <tissue evidence="1">Aerial parts of the thallus</tissue>
    </source>
</reference>
<keyword evidence="2" id="KW-1185">Reference proteome</keyword>
<accession>A0ABD1ZMS4</accession>
<evidence type="ECO:0000313" key="2">
    <source>
        <dbReference type="Proteomes" id="UP001605036"/>
    </source>
</evidence>
<organism evidence="1 2">
    <name type="scientific">Riccia fluitans</name>
    <dbReference type="NCBI Taxonomy" id="41844"/>
    <lineage>
        <taxon>Eukaryota</taxon>
        <taxon>Viridiplantae</taxon>
        <taxon>Streptophyta</taxon>
        <taxon>Embryophyta</taxon>
        <taxon>Marchantiophyta</taxon>
        <taxon>Marchantiopsida</taxon>
        <taxon>Marchantiidae</taxon>
        <taxon>Marchantiales</taxon>
        <taxon>Ricciaceae</taxon>
        <taxon>Riccia</taxon>
    </lineage>
</organism>
<proteinExistence type="predicted"/>
<dbReference type="EMBL" id="JBHFFA010000001">
    <property type="protein sequence ID" value="KAL2652757.1"/>
    <property type="molecule type" value="Genomic_DNA"/>
</dbReference>
<dbReference type="AlphaFoldDB" id="A0ABD1ZMS4"/>